<dbReference type="HAMAP" id="MF_00269">
    <property type="entry name" value="Tpx"/>
    <property type="match status" value="1"/>
</dbReference>
<dbReference type="PANTHER" id="PTHR43110">
    <property type="entry name" value="THIOL PEROXIDASE"/>
    <property type="match status" value="1"/>
</dbReference>
<protein>
    <recommendedName>
        <fullName evidence="6">Thiol peroxidase</fullName>
        <shortName evidence="6">Tpx</shortName>
        <ecNumber evidence="6">1.11.1.24</ecNumber>
    </recommendedName>
    <alternativeName>
        <fullName evidence="6">Peroxiredoxin tpx</fullName>
        <shortName evidence="6">Prx</shortName>
    </alternativeName>
    <alternativeName>
        <fullName evidence="6">Thioredoxin peroxidase</fullName>
    </alternativeName>
    <alternativeName>
        <fullName evidence="6">Thioredoxin-dependent peroxiredoxin</fullName>
    </alternativeName>
</protein>
<sequence length="170" mass="18425">MKENAEKVTFAGNPVTLVGEEIKVGQKAPEFTVVGADLSPVKLSDYAGKVVVIAVYPSIDTGVCAAQNRRFNAEADKLGDAVVLSVSCDLPFAQKRFCGAEGLDNIVTLSDHRDTDFGVKYGFLIKELRLLARGTVIIDKEGTVKYVEFVPEITTEPDYDAALKVVKELL</sequence>
<keyword evidence="5 6" id="KW-0676">Redox-active center</keyword>
<dbReference type="RefSeq" id="WP_025864940.1">
    <property type="nucleotide sequence ID" value="NZ_BLAX01000001.1"/>
</dbReference>
<dbReference type="InterPro" id="IPR013740">
    <property type="entry name" value="Redoxin"/>
</dbReference>
<dbReference type="InterPro" id="IPR018219">
    <property type="entry name" value="Tpx_CS"/>
</dbReference>
<proteinExistence type="inferred from homology"/>
<dbReference type="AlphaFoldDB" id="A0A5M4B5E4"/>
<evidence type="ECO:0000313" key="9">
    <source>
        <dbReference type="Proteomes" id="UP000391834"/>
    </source>
</evidence>
<reference evidence="8 9" key="1">
    <citation type="submission" date="2019-10" db="EMBL/GenBank/DDBJ databases">
        <title>Prolixibacter strains distinguished by the presence of nitrate reductase genes were adept at nitrate-dependent anaerobic corrosion of metallic iron and carbon steel.</title>
        <authorList>
            <person name="Iino T."/>
            <person name="Shono N."/>
            <person name="Ito K."/>
            <person name="Nakamura R."/>
            <person name="Sueoka K."/>
            <person name="Harayama S."/>
            <person name="Ohkuma M."/>
        </authorList>
    </citation>
    <scope>NUCLEOTIDE SEQUENCE [LARGE SCALE GENOMIC DNA]</scope>
    <source>
        <strain evidence="8 9">JCM 13498</strain>
    </source>
</reference>
<comment type="miscellaneous">
    <text evidence="6">The active site is a conserved redox-active cysteine residue, the peroxidatic cysteine (C(P)), which makes the nucleophilic attack on the peroxide substrate. The peroxide oxidizes the C(P)-SH to cysteine sulfenic acid (C(P)-SOH), which then reacts with another cysteine residue, the resolving cysteine (C(R)), to form a disulfide bridge. The disulfide is subsequently reduced by an appropriate electron donor to complete the catalytic cycle. In this atypical 2-Cys peroxiredoxin, C(R) is present in the same subunit to form an intramolecular disulfide. The disulfide is subsequently reduced by thioredoxin.</text>
</comment>
<accession>A0A5M4B5E4</accession>
<dbReference type="PANTHER" id="PTHR43110:SF1">
    <property type="entry name" value="THIOL PEROXIDASE"/>
    <property type="match status" value="1"/>
</dbReference>
<feature type="domain" description="Thioredoxin" evidence="7">
    <location>
        <begin position="22"/>
        <end position="170"/>
    </location>
</feature>
<dbReference type="EC" id="1.11.1.24" evidence="6"/>
<keyword evidence="9" id="KW-1185">Reference proteome</keyword>
<dbReference type="Pfam" id="PF08534">
    <property type="entry name" value="Redoxin"/>
    <property type="match status" value="1"/>
</dbReference>
<dbReference type="OrthoDB" id="9781543at2"/>
<comment type="catalytic activity">
    <reaction evidence="6">
        <text>a hydroperoxide + [thioredoxin]-dithiol = an alcohol + [thioredoxin]-disulfide + H2O</text>
        <dbReference type="Rhea" id="RHEA:62620"/>
        <dbReference type="Rhea" id="RHEA-COMP:10698"/>
        <dbReference type="Rhea" id="RHEA-COMP:10700"/>
        <dbReference type="ChEBI" id="CHEBI:15377"/>
        <dbReference type="ChEBI" id="CHEBI:29950"/>
        <dbReference type="ChEBI" id="CHEBI:30879"/>
        <dbReference type="ChEBI" id="CHEBI:35924"/>
        <dbReference type="ChEBI" id="CHEBI:50058"/>
        <dbReference type="EC" id="1.11.1.24"/>
    </reaction>
</comment>
<dbReference type="Gene3D" id="3.40.30.10">
    <property type="entry name" value="Glutaredoxin"/>
    <property type="match status" value="1"/>
</dbReference>
<dbReference type="PROSITE" id="PS01265">
    <property type="entry name" value="TPX"/>
    <property type="match status" value="1"/>
</dbReference>
<evidence type="ECO:0000313" key="8">
    <source>
        <dbReference type="EMBL" id="GET35121.1"/>
    </source>
</evidence>
<evidence type="ECO:0000256" key="5">
    <source>
        <dbReference type="ARBA" id="ARBA00023284"/>
    </source>
</evidence>
<feature type="disulfide bond" description="Redox-active" evidence="6">
    <location>
        <begin position="64"/>
        <end position="98"/>
    </location>
</feature>
<evidence type="ECO:0000256" key="3">
    <source>
        <dbReference type="ARBA" id="ARBA00023002"/>
    </source>
</evidence>
<evidence type="ECO:0000256" key="2">
    <source>
        <dbReference type="ARBA" id="ARBA00022862"/>
    </source>
</evidence>
<dbReference type="InterPro" id="IPR002065">
    <property type="entry name" value="TPX"/>
</dbReference>
<comment type="function">
    <text evidence="6">Thiol-specific peroxidase that catalyzes the reduction of hydrogen peroxide and organic hydroperoxides to water and alcohols, respectively. Plays a role in cell protection against oxidative stress by detoxifying peroxides.</text>
</comment>
<evidence type="ECO:0000256" key="4">
    <source>
        <dbReference type="ARBA" id="ARBA00023157"/>
    </source>
</evidence>
<feature type="active site" description="Cysteine sulfenic acid (-SOH) intermediate" evidence="6">
    <location>
        <position position="64"/>
    </location>
</feature>
<comment type="caution">
    <text evidence="8">The sequence shown here is derived from an EMBL/GenBank/DDBJ whole genome shotgun (WGS) entry which is preliminary data.</text>
</comment>
<gene>
    <name evidence="6 8" type="primary">tpx</name>
    <name evidence="8" type="ORF">PbJCM13498_39840</name>
</gene>
<dbReference type="PROSITE" id="PS51352">
    <property type="entry name" value="THIOREDOXIN_2"/>
    <property type="match status" value="1"/>
</dbReference>
<organism evidence="8 9">
    <name type="scientific">Prolixibacter bellariivorans</name>
    <dbReference type="NCBI Taxonomy" id="314319"/>
    <lineage>
        <taxon>Bacteria</taxon>
        <taxon>Pseudomonadati</taxon>
        <taxon>Bacteroidota</taxon>
        <taxon>Bacteroidia</taxon>
        <taxon>Marinilabiliales</taxon>
        <taxon>Prolixibacteraceae</taxon>
        <taxon>Prolixibacter</taxon>
    </lineage>
</organism>
<dbReference type="GO" id="GO:0008379">
    <property type="term" value="F:thioredoxin peroxidase activity"/>
    <property type="evidence" value="ECO:0007669"/>
    <property type="project" value="UniProtKB-UniRule"/>
</dbReference>
<dbReference type="Proteomes" id="UP000391834">
    <property type="component" value="Unassembled WGS sequence"/>
</dbReference>
<dbReference type="SUPFAM" id="SSF52833">
    <property type="entry name" value="Thioredoxin-like"/>
    <property type="match status" value="1"/>
</dbReference>
<comment type="subunit">
    <text evidence="6">Homodimer.</text>
</comment>
<keyword evidence="4 6" id="KW-1015">Disulfide bond</keyword>
<evidence type="ECO:0000256" key="6">
    <source>
        <dbReference type="HAMAP-Rule" id="MF_00269"/>
    </source>
</evidence>
<keyword evidence="1 6" id="KW-0575">Peroxidase</keyword>
<evidence type="ECO:0000256" key="1">
    <source>
        <dbReference type="ARBA" id="ARBA00022559"/>
    </source>
</evidence>
<dbReference type="InterPro" id="IPR013766">
    <property type="entry name" value="Thioredoxin_domain"/>
</dbReference>
<dbReference type="InterPro" id="IPR036249">
    <property type="entry name" value="Thioredoxin-like_sf"/>
</dbReference>
<dbReference type="CDD" id="cd03014">
    <property type="entry name" value="PRX_Atyp2cys"/>
    <property type="match status" value="1"/>
</dbReference>
<keyword evidence="2 6" id="KW-0049">Antioxidant</keyword>
<comment type="similarity">
    <text evidence="6">Belongs to the peroxiredoxin family. Tpx subfamily.</text>
</comment>
<name>A0A5M4B5E4_9BACT</name>
<dbReference type="InterPro" id="IPR050455">
    <property type="entry name" value="Tpx_Peroxidase_subfamily"/>
</dbReference>
<keyword evidence="3 6" id="KW-0560">Oxidoreductase</keyword>
<dbReference type="NCBIfam" id="NF001808">
    <property type="entry name" value="PRK00522.1"/>
    <property type="match status" value="1"/>
</dbReference>
<evidence type="ECO:0000259" key="7">
    <source>
        <dbReference type="PROSITE" id="PS51352"/>
    </source>
</evidence>
<dbReference type="EMBL" id="BLAX01000001">
    <property type="protein sequence ID" value="GET35121.1"/>
    <property type="molecule type" value="Genomic_DNA"/>
</dbReference>